<accession>A0AAV3YT29</accession>
<keyword evidence="3" id="KW-1185">Reference proteome</keyword>
<protein>
    <submittedName>
        <fullName evidence="2">Uncharacterized protein</fullName>
    </submittedName>
</protein>
<comment type="caution">
    <text evidence="2">The sequence shown here is derived from an EMBL/GenBank/DDBJ whole genome shotgun (WGS) entry which is preliminary data.</text>
</comment>
<feature type="compositionally biased region" description="Acidic residues" evidence="1">
    <location>
        <begin position="39"/>
        <end position="56"/>
    </location>
</feature>
<sequence length="98" mass="11651">MRSRVFRPSVRPGHRWLKSPCRSQGKLATDVSNEKEDMKEEEWEEEEDMKEGEEERAEFQPPTITMTGMVYLGFEHQDDLKLSGTYQVKYRFRDRCGC</sequence>
<organism evidence="2 3">
    <name type="scientific">Plakobranchus ocellatus</name>
    <dbReference type="NCBI Taxonomy" id="259542"/>
    <lineage>
        <taxon>Eukaryota</taxon>
        <taxon>Metazoa</taxon>
        <taxon>Spiralia</taxon>
        <taxon>Lophotrochozoa</taxon>
        <taxon>Mollusca</taxon>
        <taxon>Gastropoda</taxon>
        <taxon>Heterobranchia</taxon>
        <taxon>Euthyneura</taxon>
        <taxon>Panpulmonata</taxon>
        <taxon>Sacoglossa</taxon>
        <taxon>Placobranchoidea</taxon>
        <taxon>Plakobranchidae</taxon>
        <taxon>Plakobranchus</taxon>
    </lineage>
</organism>
<dbReference type="AlphaFoldDB" id="A0AAV3YT29"/>
<proteinExistence type="predicted"/>
<gene>
    <name evidence="2" type="ORF">PoB_001207500</name>
</gene>
<reference evidence="2 3" key="1">
    <citation type="journal article" date="2021" name="Elife">
        <title>Chloroplast acquisition without the gene transfer in kleptoplastic sea slugs, Plakobranchus ocellatus.</title>
        <authorList>
            <person name="Maeda T."/>
            <person name="Takahashi S."/>
            <person name="Yoshida T."/>
            <person name="Shimamura S."/>
            <person name="Takaki Y."/>
            <person name="Nagai Y."/>
            <person name="Toyoda A."/>
            <person name="Suzuki Y."/>
            <person name="Arimoto A."/>
            <person name="Ishii H."/>
            <person name="Satoh N."/>
            <person name="Nishiyama T."/>
            <person name="Hasebe M."/>
            <person name="Maruyama T."/>
            <person name="Minagawa J."/>
            <person name="Obokata J."/>
            <person name="Shigenobu S."/>
        </authorList>
    </citation>
    <scope>NUCLEOTIDE SEQUENCE [LARGE SCALE GENOMIC DNA]</scope>
</reference>
<name>A0AAV3YT29_9GAST</name>
<evidence type="ECO:0000313" key="2">
    <source>
        <dbReference type="EMBL" id="GFN85569.1"/>
    </source>
</evidence>
<evidence type="ECO:0000313" key="3">
    <source>
        <dbReference type="Proteomes" id="UP000735302"/>
    </source>
</evidence>
<evidence type="ECO:0000256" key="1">
    <source>
        <dbReference type="SAM" id="MobiDB-lite"/>
    </source>
</evidence>
<dbReference type="EMBL" id="BLXT01001417">
    <property type="protein sequence ID" value="GFN85569.1"/>
    <property type="molecule type" value="Genomic_DNA"/>
</dbReference>
<feature type="region of interest" description="Disordered" evidence="1">
    <location>
        <begin position="17"/>
        <end position="62"/>
    </location>
</feature>
<dbReference type="Proteomes" id="UP000735302">
    <property type="component" value="Unassembled WGS sequence"/>
</dbReference>